<protein>
    <recommendedName>
        <fullName evidence="5">Histidine kinase</fullName>
    </recommendedName>
</protein>
<sequence>MSSSTSLSALIRKIDDITVSTVDSTVALARSIHEAISGVQKASAEVVLDPSVRSTVQQHIKRTLSDNHYCSGAGFASHIESTANTKEYWLLEWWYKKDNGLSQAHLDLDQATQQRLDFRTFEWFKHSPPAGKAYIHGPYVDYICNISYTLTSAVPVYYNDQFLGVAAVDLLVSQIEAELLSCAHPDYVILTNLENRIIFSSWPRFRVGELLSPANSTVVYQSDYFILYHYQN</sequence>
<reference evidence="2" key="2">
    <citation type="submission" date="2020-09" db="EMBL/GenBank/DDBJ databases">
        <authorList>
            <consortium name="NCBI Pathogen Detection Project"/>
        </authorList>
    </citation>
    <scope>NUCLEOTIDE SEQUENCE</scope>
    <source>
        <strain evidence="3">91871</strain>
        <strain evidence="2">O50</strain>
    </source>
</reference>
<dbReference type="EMBL" id="DACSXJ010000010">
    <property type="protein sequence ID" value="HAT3897716.1"/>
    <property type="molecule type" value="Genomic_DNA"/>
</dbReference>
<reference evidence="2" key="1">
    <citation type="journal article" date="2018" name="Genome Biol.">
        <title>SKESA: strategic k-mer extension for scrupulous assemblies.</title>
        <authorList>
            <person name="Souvorov A."/>
            <person name="Agarwala R."/>
            <person name="Lipman D.J."/>
        </authorList>
    </citation>
    <scope>NUCLEOTIDE SEQUENCE</scope>
    <source>
        <strain evidence="3">91871</strain>
        <strain evidence="2">O50</strain>
    </source>
</reference>
<dbReference type="EMBL" id="ABLGCN030000001">
    <property type="protein sequence ID" value="EMM7456134.1"/>
    <property type="molecule type" value="Genomic_DNA"/>
</dbReference>
<dbReference type="OrthoDB" id="8687362at2"/>
<dbReference type="EMBL" id="JAWPBU010000005">
    <property type="protein sequence ID" value="MDW2758204.1"/>
    <property type="molecule type" value="Genomic_DNA"/>
</dbReference>
<organism evidence="2">
    <name type="scientific">Citrobacter freundii</name>
    <dbReference type="NCBI Taxonomy" id="546"/>
    <lineage>
        <taxon>Bacteria</taxon>
        <taxon>Pseudomonadati</taxon>
        <taxon>Pseudomonadota</taxon>
        <taxon>Gammaproteobacteria</taxon>
        <taxon>Enterobacterales</taxon>
        <taxon>Enterobacteriaceae</taxon>
        <taxon>Citrobacter</taxon>
        <taxon>Citrobacter freundii complex</taxon>
    </lineage>
</organism>
<dbReference type="RefSeq" id="WP_003029308.1">
    <property type="nucleotide sequence ID" value="NZ_AP026940.1"/>
</dbReference>
<dbReference type="AlphaFoldDB" id="A0A0D7LSS9"/>
<dbReference type="EMBL" id="DAESCB010000001">
    <property type="protein sequence ID" value="HBH7040238.1"/>
    <property type="molecule type" value="Genomic_DNA"/>
</dbReference>
<evidence type="ECO:0000313" key="2">
    <source>
        <dbReference type="EMBL" id="HAT3897716.1"/>
    </source>
</evidence>
<reference evidence="4" key="3">
    <citation type="submission" date="2023-10" db="EMBL/GenBank/DDBJ databases">
        <title>Fecal carriage and genetic characteristics of carbapenem-resistant Enterobacterales among healthy adults from four provinces of China.</title>
        <authorList>
            <person name="Li Y."/>
            <person name="Zhang R."/>
        </authorList>
    </citation>
    <scope>NUCLEOTIDE SEQUENCE</scope>
    <source>
        <strain evidence="4">HN-136</strain>
    </source>
</reference>
<evidence type="ECO:0008006" key="5">
    <source>
        <dbReference type="Google" id="ProtNLM"/>
    </source>
</evidence>
<dbReference type="STRING" id="1333848.CFNIH1_16995"/>
<evidence type="ECO:0000313" key="4">
    <source>
        <dbReference type="EMBL" id="MDW2758204.1"/>
    </source>
</evidence>
<dbReference type="Pfam" id="PF22673">
    <property type="entry name" value="MCP-like_PDC_1"/>
    <property type="match status" value="1"/>
</dbReference>
<evidence type="ECO:0000313" key="1">
    <source>
        <dbReference type="EMBL" id="EMM7456134.1"/>
    </source>
</evidence>
<dbReference type="Proteomes" id="UP001169574">
    <property type="component" value="Unassembled WGS sequence"/>
</dbReference>
<accession>A0A0D7LSS9</accession>
<dbReference type="Proteomes" id="UP000885148">
    <property type="component" value="Unassembled WGS sequence"/>
</dbReference>
<evidence type="ECO:0000313" key="3">
    <source>
        <dbReference type="EMBL" id="HBH7040238.1"/>
    </source>
</evidence>
<comment type="caution">
    <text evidence="2">The sequence shown here is derived from an EMBL/GenBank/DDBJ whole genome shotgun (WGS) entry which is preliminary data.</text>
</comment>
<reference evidence="1" key="4">
    <citation type="submission" date="2024-02" db="EMBL/GenBank/DDBJ databases">
        <authorList>
            <consortium name="Clinical and Environmental Microbiology Branch: Whole genome sequencing antimicrobial resistance pathogens in the healthcare setting"/>
        </authorList>
    </citation>
    <scope>NUCLEOTIDE SEQUENCE</scope>
    <source>
        <strain evidence="1">Whole organism</strain>
    </source>
</reference>
<proteinExistence type="predicted"/>
<name>A0A0D7LSS9_CITFR</name>
<dbReference type="Proteomes" id="UP000855471">
    <property type="component" value="Unassembled WGS sequence"/>
</dbReference>
<gene>
    <name evidence="2" type="ORF">I9Y29_002143</name>
    <name evidence="3" type="ORF">KV121_000215</name>
    <name evidence="1" type="ORF">P7U51_000584</name>
    <name evidence="4" type="ORF">RYZ67_06880</name>
</gene>
<dbReference type="CDD" id="cd12913">
    <property type="entry name" value="PDC1_MCP_like"/>
    <property type="match status" value="1"/>
</dbReference>
<dbReference type="Proteomes" id="UP001278087">
    <property type="component" value="Unassembled WGS sequence"/>
</dbReference>
<dbReference type="Gene3D" id="3.30.450.20">
    <property type="entry name" value="PAS domain"/>
    <property type="match status" value="1"/>
</dbReference>